<protein>
    <submittedName>
        <fullName evidence="1">Uncharacterized protein</fullName>
    </submittedName>
</protein>
<keyword evidence="2" id="KW-1185">Reference proteome</keyword>
<dbReference type="EMBL" id="JBHTEK010000004">
    <property type="protein sequence ID" value="MFC7670875.1"/>
    <property type="molecule type" value="Genomic_DNA"/>
</dbReference>
<evidence type="ECO:0000313" key="1">
    <source>
        <dbReference type="EMBL" id="MFC7670875.1"/>
    </source>
</evidence>
<proteinExistence type="predicted"/>
<gene>
    <name evidence="1" type="ORF">ACFQT0_28405</name>
</gene>
<name>A0ABW2UBS0_9BACT</name>
<reference evidence="2" key="1">
    <citation type="journal article" date="2019" name="Int. J. Syst. Evol. Microbiol.">
        <title>The Global Catalogue of Microorganisms (GCM) 10K type strain sequencing project: providing services to taxonomists for standard genome sequencing and annotation.</title>
        <authorList>
            <consortium name="The Broad Institute Genomics Platform"/>
            <consortium name="The Broad Institute Genome Sequencing Center for Infectious Disease"/>
            <person name="Wu L."/>
            <person name="Ma J."/>
        </authorList>
    </citation>
    <scope>NUCLEOTIDE SEQUENCE [LARGE SCALE GENOMIC DNA]</scope>
    <source>
        <strain evidence="2">JCM 19635</strain>
    </source>
</reference>
<sequence length="113" mass="12223">MQQPQDLPVGHAVFYAREQTVGIIYETYTFVDGPGARPGVSVILADGRDLSGFSAQEADQFLQPLGDSSLDYAFTNVGQLHTDFRSGLFGQAMHEAQVMLISQTLAGNITLSK</sequence>
<dbReference type="RefSeq" id="WP_380206642.1">
    <property type="nucleotide sequence ID" value="NZ_JBHTEK010000004.1"/>
</dbReference>
<evidence type="ECO:0000313" key="2">
    <source>
        <dbReference type="Proteomes" id="UP001596513"/>
    </source>
</evidence>
<comment type="caution">
    <text evidence="1">The sequence shown here is derived from an EMBL/GenBank/DDBJ whole genome shotgun (WGS) entry which is preliminary data.</text>
</comment>
<dbReference type="Proteomes" id="UP001596513">
    <property type="component" value="Unassembled WGS sequence"/>
</dbReference>
<organism evidence="1 2">
    <name type="scientific">Hymenobacter humi</name>
    <dbReference type="NCBI Taxonomy" id="1411620"/>
    <lineage>
        <taxon>Bacteria</taxon>
        <taxon>Pseudomonadati</taxon>
        <taxon>Bacteroidota</taxon>
        <taxon>Cytophagia</taxon>
        <taxon>Cytophagales</taxon>
        <taxon>Hymenobacteraceae</taxon>
        <taxon>Hymenobacter</taxon>
    </lineage>
</organism>
<accession>A0ABW2UBS0</accession>